<dbReference type="Proteomes" id="UP001474421">
    <property type="component" value="Unassembled WGS sequence"/>
</dbReference>
<evidence type="ECO:0000313" key="3">
    <source>
        <dbReference type="Proteomes" id="UP001474421"/>
    </source>
</evidence>
<gene>
    <name evidence="2" type="ORF">NXF25_001806</name>
</gene>
<reference evidence="2 3" key="1">
    <citation type="journal article" date="2024" name="Proc. Natl. Acad. Sci. U.S.A.">
        <title>The genetic regulatory architecture and epigenomic basis for age-related changes in rattlesnake venom.</title>
        <authorList>
            <person name="Hogan M.P."/>
            <person name="Holding M.L."/>
            <person name="Nystrom G.S."/>
            <person name="Colston T.J."/>
            <person name="Bartlett D.A."/>
            <person name="Mason A.J."/>
            <person name="Ellsworth S.A."/>
            <person name="Rautsaw R.M."/>
            <person name="Lawrence K.C."/>
            <person name="Strickland J.L."/>
            <person name="He B."/>
            <person name="Fraser P."/>
            <person name="Margres M.J."/>
            <person name="Gilbert D.M."/>
            <person name="Gibbs H.L."/>
            <person name="Parkinson C.L."/>
            <person name="Rokyta D.R."/>
        </authorList>
    </citation>
    <scope>NUCLEOTIDE SEQUENCE [LARGE SCALE GENOMIC DNA]</scope>
    <source>
        <strain evidence="2">DRR0105</strain>
    </source>
</reference>
<organism evidence="2 3">
    <name type="scientific">Crotalus adamanteus</name>
    <name type="common">Eastern diamondback rattlesnake</name>
    <dbReference type="NCBI Taxonomy" id="8729"/>
    <lineage>
        <taxon>Eukaryota</taxon>
        <taxon>Metazoa</taxon>
        <taxon>Chordata</taxon>
        <taxon>Craniata</taxon>
        <taxon>Vertebrata</taxon>
        <taxon>Euteleostomi</taxon>
        <taxon>Lepidosauria</taxon>
        <taxon>Squamata</taxon>
        <taxon>Bifurcata</taxon>
        <taxon>Unidentata</taxon>
        <taxon>Episquamata</taxon>
        <taxon>Toxicofera</taxon>
        <taxon>Serpentes</taxon>
        <taxon>Colubroidea</taxon>
        <taxon>Viperidae</taxon>
        <taxon>Crotalinae</taxon>
        <taxon>Crotalus</taxon>
    </lineage>
</organism>
<evidence type="ECO:0000313" key="2">
    <source>
        <dbReference type="EMBL" id="KAK9410631.1"/>
    </source>
</evidence>
<comment type="caution">
    <text evidence="2">The sequence shown here is derived from an EMBL/GenBank/DDBJ whole genome shotgun (WGS) entry which is preliminary data.</text>
</comment>
<name>A0AAW1C9P9_CROAD</name>
<sequence length="163" mass="17637">MQLLRLVMAEGPEAAGSKWPSRTCSVLCCLAVVALLALLIAIACLALRDPGHEKEKMASLETSILGFWSLLILAMMTGLSCCSFSWTVIYFDSFEPGMFPPTPLSPARFKRLTGHSFHMGYTLETKPALANSAGTSYLLESSSASTQSGARLLWNPICVETVE</sequence>
<feature type="transmembrane region" description="Helical" evidence="1">
    <location>
        <begin position="68"/>
        <end position="91"/>
    </location>
</feature>
<dbReference type="InterPro" id="IPR029383">
    <property type="entry name" value="ARL6IP6"/>
</dbReference>
<dbReference type="PANTHER" id="PTHR28640:SF1">
    <property type="entry name" value="ADP-RIBOSYLATION FACTOR-LIKE PROTEIN 6-INTERACTING PROTEIN 6"/>
    <property type="match status" value="1"/>
</dbReference>
<keyword evidence="1" id="KW-1133">Transmembrane helix</keyword>
<accession>A0AAW1C9P9</accession>
<keyword evidence="1" id="KW-0472">Membrane</keyword>
<dbReference type="AlphaFoldDB" id="A0AAW1C9P9"/>
<feature type="transmembrane region" description="Helical" evidence="1">
    <location>
        <begin position="26"/>
        <end position="48"/>
    </location>
</feature>
<proteinExistence type="predicted"/>
<evidence type="ECO:0000256" key="1">
    <source>
        <dbReference type="SAM" id="Phobius"/>
    </source>
</evidence>
<dbReference type="PANTHER" id="PTHR28640">
    <property type="entry name" value="ADP-RIBOSYLATION FACTOR-LIKE PROTEIN 6-INTERACTING PROTEIN 6"/>
    <property type="match status" value="1"/>
</dbReference>
<protein>
    <submittedName>
        <fullName evidence="2">ADP-ribosylation factor-like 6-interacting protein 6</fullName>
    </submittedName>
</protein>
<keyword evidence="1" id="KW-0812">Transmembrane</keyword>
<keyword evidence="3" id="KW-1185">Reference proteome</keyword>
<dbReference type="EMBL" id="JAOTOJ010000001">
    <property type="protein sequence ID" value="KAK9410631.1"/>
    <property type="molecule type" value="Genomic_DNA"/>
</dbReference>
<dbReference type="Pfam" id="PF15062">
    <property type="entry name" value="ARL6IP6"/>
    <property type="match status" value="1"/>
</dbReference>